<reference evidence="2" key="1">
    <citation type="submission" date="2023-05" db="EMBL/GenBank/DDBJ databases">
        <authorList>
            <person name="Zhang X."/>
        </authorList>
    </citation>
    <scope>NUCLEOTIDE SEQUENCE</scope>
    <source>
        <strain evidence="2">YF14B1</strain>
    </source>
</reference>
<dbReference type="RefSeq" id="WP_313988353.1">
    <property type="nucleotide sequence ID" value="NZ_JASJOS010000021.1"/>
</dbReference>
<evidence type="ECO:0000313" key="2">
    <source>
        <dbReference type="EMBL" id="MDJ1485594.1"/>
    </source>
</evidence>
<dbReference type="InterPro" id="IPR011251">
    <property type="entry name" value="Luciferase-like_dom"/>
</dbReference>
<sequence>MAKINLGLLDFGLRDERMNSMRIVEDLVEYARHADQLGFSRFWIAEHHSTGRRMAWSNPQPLVPILAGMTDRIRIGVAGVLLGIHNTYHVASHFKLLANLFPKRIDLGLANGVVSEKVAQMAVQRSNKESRALFEQNSRQLVHILRNEEELYENGKGIVIPPYKGEIPEIWSLGVSYDSLNRALELESNFARSIFHHGSDNSYEQERLARFKEEFYAIHKRKPRITLALAGCCHSSNLKAKRILMSLNQDTQVAKGEVFGTPDKFYDQIMEVTEKYGIDEVIFMSAALNVKDRMLGIELISDVFRLNSN</sequence>
<dbReference type="Gene3D" id="3.20.20.30">
    <property type="entry name" value="Luciferase-like domain"/>
    <property type="match status" value="1"/>
</dbReference>
<dbReference type="AlphaFoldDB" id="A0AAE3U9Y3"/>
<dbReference type="GO" id="GO:0016705">
    <property type="term" value="F:oxidoreductase activity, acting on paired donors, with incorporation or reduction of molecular oxygen"/>
    <property type="evidence" value="ECO:0007669"/>
    <property type="project" value="InterPro"/>
</dbReference>
<evidence type="ECO:0000313" key="3">
    <source>
        <dbReference type="Proteomes" id="UP001241110"/>
    </source>
</evidence>
<dbReference type="GO" id="GO:0005829">
    <property type="term" value="C:cytosol"/>
    <property type="evidence" value="ECO:0007669"/>
    <property type="project" value="TreeGrafter"/>
</dbReference>
<gene>
    <name evidence="2" type="ORF">QNI16_34205</name>
</gene>
<name>A0AAE3U9Y3_9BACT</name>
<protein>
    <submittedName>
        <fullName evidence="2">LLM class flavin-dependent oxidoreductase</fullName>
    </submittedName>
</protein>
<dbReference type="InterPro" id="IPR050766">
    <property type="entry name" value="Bact_Lucif_Oxidored"/>
</dbReference>
<dbReference type="SUPFAM" id="SSF51679">
    <property type="entry name" value="Bacterial luciferase-like"/>
    <property type="match status" value="1"/>
</dbReference>
<dbReference type="Proteomes" id="UP001241110">
    <property type="component" value="Unassembled WGS sequence"/>
</dbReference>
<dbReference type="PANTHER" id="PTHR30137">
    <property type="entry name" value="LUCIFERASE-LIKE MONOOXYGENASE"/>
    <property type="match status" value="1"/>
</dbReference>
<dbReference type="EMBL" id="JASJOS010000021">
    <property type="protein sequence ID" value="MDJ1485594.1"/>
    <property type="molecule type" value="Genomic_DNA"/>
</dbReference>
<accession>A0AAE3U9Y3</accession>
<organism evidence="2 3">
    <name type="scientific">Xanthocytophaga flava</name>
    <dbReference type="NCBI Taxonomy" id="3048013"/>
    <lineage>
        <taxon>Bacteria</taxon>
        <taxon>Pseudomonadati</taxon>
        <taxon>Bacteroidota</taxon>
        <taxon>Cytophagia</taxon>
        <taxon>Cytophagales</taxon>
        <taxon>Rhodocytophagaceae</taxon>
        <taxon>Xanthocytophaga</taxon>
    </lineage>
</organism>
<feature type="domain" description="Luciferase-like" evidence="1">
    <location>
        <begin position="23"/>
        <end position="236"/>
    </location>
</feature>
<dbReference type="PANTHER" id="PTHR30137:SF6">
    <property type="entry name" value="LUCIFERASE-LIKE MONOOXYGENASE"/>
    <property type="match status" value="1"/>
</dbReference>
<dbReference type="Pfam" id="PF00296">
    <property type="entry name" value="Bac_luciferase"/>
    <property type="match status" value="1"/>
</dbReference>
<evidence type="ECO:0000259" key="1">
    <source>
        <dbReference type="Pfam" id="PF00296"/>
    </source>
</evidence>
<comment type="caution">
    <text evidence="2">The sequence shown here is derived from an EMBL/GenBank/DDBJ whole genome shotgun (WGS) entry which is preliminary data.</text>
</comment>
<dbReference type="InterPro" id="IPR036661">
    <property type="entry name" value="Luciferase-like_sf"/>
</dbReference>
<proteinExistence type="predicted"/>